<dbReference type="Proteomes" id="UP000004994">
    <property type="component" value="Chromosome 4"/>
</dbReference>
<sequence>MGLRKSNPEAYTPILISIGKNPQLGSMEKYKLLYLQRFLKRKNGLDVESCITEIDKVKYEALKCYDDNLDGDIVDNFSEMLLVDGCFVVEFIREDYEKDDDIIKLERMKNQVSRDMVLLENQLPFFVLVILYGMTVHPTEENFLYMVRENLYLNQKLKVYQNNSTIYLMWYTCFVAHQLNKT</sequence>
<keyword evidence="3" id="KW-1185">Reference proteome</keyword>
<dbReference type="InParanoid" id="A0A3Q7G0H9"/>
<dbReference type="AlphaFoldDB" id="A0A3Q7G0H9"/>
<evidence type="ECO:0000256" key="1">
    <source>
        <dbReference type="SAM" id="Phobius"/>
    </source>
</evidence>
<protein>
    <submittedName>
        <fullName evidence="2">Uncharacterized protein</fullName>
    </submittedName>
</protein>
<dbReference type="STRING" id="4081.A0A3Q7G0H9"/>
<keyword evidence="1" id="KW-0812">Transmembrane</keyword>
<dbReference type="EnsemblPlants" id="Solyc04g016030.1.1">
    <property type="protein sequence ID" value="Solyc04g016030.1.1.1"/>
    <property type="gene ID" value="Solyc04g016030.1"/>
</dbReference>
<dbReference type="Pfam" id="PF03140">
    <property type="entry name" value="DUF247"/>
    <property type="match status" value="1"/>
</dbReference>
<dbReference type="Gramene" id="Solyc04g016030.1.1">
    <property type="protein sequence ID" value="Solyc04g016030.1.1.1"/>
    <property type="gene ID" value="Solyc04g016030.1"/>
</dbReference>
<dbReference type="PaxDb" id="4081-Solyc04g016030.1.1"/>
<feature type="transmembrane region" description="Helical" evidence="1">
    <location>
        <begin position="117"/>
        <end position="136"/>
    </location>
</feature>
<accession>A0A3Q7G0H9</accession>
<dbReference type="PANTHER" id="PTHR31170:SF25">
    <property type="entry name" value="BNAA09G04570D PROTEIN"/>
    <property type="match status" value="1"/>
</dbReference>
<name>A0A3Q7G0H9_SOLLC</name>
<reference evidence="2" key="1">
    <citation type="journal article" date="2012" name="Nature">
        <title>The tomato genome sequence provides insights into fleshy fruit evolution.</title>
        <authorList>
            <consortium name="Tomato Genome Consortium"/>
        </authorList>
    </citation>
    <scope>NUCLEOTIDE SEQUENCE [LARGE SCALE GENOMIC DNA]</scope>
    <source>
        <strain evidence="2">cv. Heinz 1706</strain>
    </source>
</reference>
<keyword evidence="1" id="KW-1133">Transmembrane helix</keyword>
<evidence type="ECO:0000313" key="2">
    <source>
        <dbReference type="EnsemblPlants" id="Solyc04g016030.1.1.1"/>
    </source>
</evidence>
<dbReference type="OMA" id="VIDIKAM"/>
<keyword evidence="1" id="KW-0472">Membrane</keyword>
<dbReference type="PANTHER" id="PTHR31170">
    <property type="entry name" value="BNAC04G53230D PROTEIN"/>
    <property type="match status" value="1"/>
</dbReference>
<organism evidence="2">
    <name type="scientific">Solanum lycopersicum</name>
    <name type="common">Tomato</name>
    <name type="synonym">Lycopersicon esculentum</name>
    <dbReference type="NCBI Taxonomy" id="4081"/>
    <lineage>
        <taxon>Eukaryota</taxon>
        <taxon>Viridiplantae</taxon>
        <taxon>Streptophyta</taxon>
        <taxon>Embryophyta</taxon>
        <taxon>Tracheophyta</taxon>
        <taxon>Spermatophyta</taxon>
        <taxon>Magnoliopsida</taxon>
        <taxon>eudicotyledons</taxon>
        <taxon>Gunneridae</taxon>
        <taxon>Pentapetalae</taxon>
        <taxon>asterids</taxon>
        <taxon>lamiids</taxon>
        <taxon>Solanales</taxon>
        <taxon>Solanaceae</taxon>
        <taxon>Solanoideae</taxon>
        <taxon>Solaneae</taxon>
        <taxon>Solanum</taxon>
        <taxon>Solanum subgen. Lycopersicon</taxon>
    </lineage>
</organism>
<dbReference type="InterPro" id="IPR004158">
    <property type="entry name" value="DUF247_pln"/>
</dbReference>
<proteinExistence type="predicted"/>
<evidence type="ECO:0000313" key="3">
    <source>
        <dbReference type="Proteomes" id="UP000004994"/>
    </source>
</evidence>
<reference evidence="2" key="2">
    <citation type="submission" date="2019-01" db="UniProtKB">
        <authorList>
            <consortium name="EnsemblPlants"/>
        </authorList>
    </citation>
    <scope>IDENTIFICATION</scope>
    <source>
        <strain evidence="2">cv. Heinz 1706</strain>
    </source>
</reference>